<sequence length="142" mass="14991">MILRSIFYLLCGLTINQFNLKLRTSGCAELRISSAAMARATGVPGRLARRICKKVLRGGRSGRHHSSFEFVLLTISAMVKIEWGSKTGRTRQGGGPCVGGAPAGDRLLKTLSGVGGDVPDSSNSGCDNLSARAEAPKKKGCE</sequence>
<name>Q39AF3_BURL3</name>
<dbReference type="PATRIC" id="fig|482957.22.peg.4033"/>
<reference evidence="2" key="1">
    <citation type="submission" date="2005-10" db="EMBL/GenBank/DDBJ databases">
        <title>Complete sequence of chromosome 2 of Burkholderia sp. 383.</title>
        <authorList>
            <consortium name="US DOE Joint Genome Institute"/>
            <person name="Copeland A."/>
            <person name="Lucas S."/>
            <person name="Lapidus A."/>
            <person name="Barry K."/>
            <person name="Detter J.C."/>
            <person name="Glavina T."/>
            <person name="Hammon N."/>
            <person name="Israni S."/>
            <person name="Pitluck S."/>
            <person name="Chain P."/>
            <person name="Malfatti S."/>
            <person name="Shin M."/>
            <person name="Vergez L."/>
            <person name="Schmutz J."/>
            <person name="Larimer F."/>
            <person name="Land M."/>
            <person name="Kyrpides N."/>
            <person name="Lykidis A."/>
            <person name="Richardson P."/>
        </authorList>
    </citation>
    <scope>NUCLEOTIDE SEQUENCE [LARGE SCALE GENOMIC DNA]</scope>
    <source>
        <strain evidence="2">383</strain>
    </source>
</reference>
<organism evidence="2 3">
    <name type="scientific">Burkholderia lata (strain ATCC 17760 / DSM 23089 / LMG 22485 / NCIMB 9086 / R18194 / 383)</name>
    <dbReference type="NCBI Taxonomy" id="482957"/>
    <lineage>
        <taxon>Bacteria</taxon>
        <taxon>Pseudomonadati</taxon>
        <taxon>Pseudomonadota</taxon>
        <taxon>Betaproteobacteria</taxon>
        <taxon>Burkholderiales</taxon>
        <taxon>Burkholderiaceae</taxon>
        <taxon>Burkholderia</taxon>
        <taxon>Burkholderia cepacia complex</taxon>
    </lineage>
</organism>
<gene>
    <name evidence="2" type="ordered locus">Bcep18194_B0442</name>
</gene>
<protein>
    <submittedName>
        <fullName evidence="2">Uncharacterized protein</fullName>
    </submittedName>
</protein>
<dbReference type="EMBL" id="CP000152">
    <property type="protein sequence ID" value="ABB10558.1"/>
    <property type="molecule type" value="Genomic_DNA"/>
</dbReference>
<keyword evidence="3" id="KW-1185">Reference proteome</keyword>
<evidence type="ECO:0000313" key="2">
    <source>
        <dbReference type="EMBL" id="ABB10558.1"/>
    </source>
</evidence>
<dbReference type="AlphaFoldDB" id="Q39AF3"/>
<dbReference type="KEGG" id="bur:Bcep18194_B0442"/>
<feature type="region of interest" description="Disordered" evidence="1">
    <location>
        <begin position="114"/>
        <end position="142"/>
    </location>
</feature>
<evidence type="ECO:0000256" key="1">
    <source>
        <dbReference type="SAM" id="MobiDB-lite"/>
    </source>
</evidence>
<evidence type="ECO:0000313" key="3">
    <source>
        <dbReference type="Proteomes" id="UP000002705"/>
    </source>
</evidence>
<proteinExistence type="predicted"/>
<accession>Q39AF3</accession>
<dbReference type="Proteomes" id="UP000002705">
    <property type="component" value="Chromosome 2"/>
</dbReference>
<dbReference type="HOGENOM" id="CLU_1812149_0_0_4"/>